<keyword evidence="6" id="KW-0540">Nuclease</keyword>
<evidence type="ECO:0000259" key="21">
    <source>
        <dbReference type="PROSITE" id="PS50994"/>
    </source>
</evidence>
<keyword evidence="16" id="KW-0239">DNA-directed DNA polymerase</keyword>
<dbReference type="GO" id="GO:0006508">
    <property type="term" value="P:proteolysis"/>
    <property type="evidence" value="ECO:0007669"/>
    <property type="project" value="UniProtKB-KW"/>
</dbReference>
<dbReference type="PANTHER" id="PTHR42648">
    <property type="entry name" value="TRANSPOSASE, PUTATIVE-RELATED"/>
    <property type="match status" value="1"/>
</dbReference>
<evidence type="ECO:0000256" key="15">
    <source>
        <dbReference type="ARBA" id="ARBA00022918"/>
    </source>
</evidence>
<keyword evidence="4" id="KW-0645">Protease</keyword>
<keyword evidence="16" id="KW-0808">Transferase</keyword>
<keyword evidence="10" id="KW-0378">Hydrolase</keyword>
<dbReference type="GO" id="GO:0003964">
    <property type="term" value="F:RNA-directed DNA polymerase activity"/>
    <property type="evidence" value="ECO:0007669"/>
    <property type="project" value="UniProtKB-KW"/>
</dbReference>
<dbReference type="GO" id="GO:0005524">
    <property type="term" value="F:ATP binding"/>
    <property type="evidence" value="ECO:0007669"/>
    <property type="project" value="UniProtKB-KW"/>
</dbReference>
<sequence>MTGENIKIDSQELIIDFGATHHMIKSRSLFSSFIKTSSIGVSTGDLDSSLLLKGSGTVDILINNQIFSLKECLLVPNLIYNLISLLRLCKGDLVISQFGALFTLKSDEKFEIKGRIFNNLMRVEYTLPSALVTGTTIDHWHQQLGHPGNQIIKSMALPTQSVPCSIFDLNKIHKNSFNNFFEWANKPLDCVHIDLVGLISPSFLSGNQYFLTKVDQSTSFKIVQLVKHKSEAFKQFVIVMTYMKGLHDRSLKKLVSDRGGELMNSNFKLLAETQGFVHVFSSPNTPQHNGYAKQANRTILKKTRCLLNSSGLPNHYWAEALKMAVFLSNFIPTPSRFNLSPYSLWTGNPP</sequence>
<dbReference type="Pfam" id="PF22936">
    <property type="entry name" value="Pol_BBD"/>
    <property type="match status" value="1"/>
</dbReference>
<dbReference type="InterPro" id="IPR054722">
    <property type="entry name" value="PolX-like_BBD"/>
</dbReference>
<dbReference type="GO" id="GO:0032196">
    <property type="term" value="P:transposition"/>
    <property type="evidence" value="ECO:0007669"/>
    <property type="project" value="UniProtKB-KW"/>
</dbReference>
<evidence type="ECO:0000256" key="12">
    <source>
        <dbReference type="ARBA" id="ARBA00022842"/>
    </source>
</evidence>
<keyword evidence="13" id="KW-0694">RNA-binding</keyword>
<evidence type="ECO:0000256" key="16">
    <source>
        <dbReference type="ARBA" id="ARBA00022932"/>
    </source>
</evidence>
<proteinExistence type="predicted"/>
<name>A0A9Q3IP33_9BASI</name>
<keyword evidence="17" id="KW-0917">Virion maturation</keyword>
<comment type="function">
    <text evidence="1">The aspartyl protease (PR) mediates the proteolytic cleavages of the Gag and Gag-Pol polyproteins after assembly of the VLP.</text>
</comment>
<reference evidence="22" key="1">
    <citation type="submission" date="2021-03" db="EMBL/GenBank/DDBJ databases">
        <title>Draft genome sequence of rust myrtle Austropuccinia psidii MF-1, a brazilian biotype.</title>
        <authorList>
            <person name="Quecine M.C."/>
            <person name="Pachon D.M.R."/>
            <person name="Bonatelli M.L."/>
            <person name="Correr F.H."/>
            <person name="Franceschini L.M."/>
            <person name="Leite T.F."/>
            <person name="Margarido G.R.A."/>
            <person name="Almeida C.A."/>
            <person name="Ferrarezi J.A."/>
            <person name="Labate C.A."/>
        </authorList>
    </citation>
    <scope>NUCLEOTIDE SEQUENCE</scope>
    <source>
        <strain evidence="22">MF-1</strain>
    </source>
</reference>
<dbReference type="Gene3D" id="3.30.420.10">
    <property type="entry name" value="Ribonuclease H-like superfamily/Ribonuclease H"/>
    <property type="match status" value="1"/>
</dbReference>
<evidence type="ECO:0000256" key="9">
    <source>
        <dbReference type="ARBA" id="ARBA00022759"/>
    </source>
</evidence>
<comment type="catalytic activity">
    <reaction evidence="19">
        <text>DNA(n) + a 2'-deoxyribonucleoside 5'-triphosphate = DNA(n+1) + diphosphate</text>
        <dbReference type="Rhea" id="RHEA:22508"/>
        <dbReference type="Rhea" id="RHEA-COMP:17339"/>
        <dbReference type="Rhea" id="RHEA-COMP:17340"/>
        <dbReference type="ChEBI" id="CHEBI:33019"/>
        <dbReference type="ChEBI" id="CHEBI:61560"/>
        <dbReference type="ChEBI" id="CHEBI:173112"/>
        <dbReference type="EC" id="2.7.7.49"/>
    </reaction>
</comment>
<evidence type="ECO:0000313" key="22">
    <source>
        <dbReference type="EMBL" id="MBW0547394.1"/>
    </source>
</evidence>
<evidence type="ECO:0000256" key="17">
    <source>
        <dbReference type="ARBA" id="ARBA00023113"/>
    </source>
</evidence>
<dbReference type="PANTHER" id="PTHR42648:SF11">
    <property type="entry name" value="TRANSPOSON TY4-P GAG-POL POLYPROTEIN"/>
    <property type="match status" value="1"/>
</dbReference>
<dbReference type="EMBL" id="AVOT02052481">
    <property type="protein sequence ID" value="MBW0547394.1"/>
    <property type="molecule type" value="Genomic_DNA"/>
</dbReference>
<keyword evidence="11" id="KW-0067">ATP-binding</keyword>
<keyword evidence="12" id="KW-0460">Magnesium</keyword>
<evidence type="ECO:0000256" key="7">
    <source>
        <dbReference type="ARBA" id="ARBA00022723"/>
    </source>
</evidence>
<evidence type="ECO:0000256" key="4">
    <source>
        <dbReference type="ARBA" id="ARBA00022670"/>
    </source>
</evidence>
<keyword evidence="15" id="KW-0695">RNA-directed DNA polymerase</keyword>
<dbReference type="GO" id="GO:0008233">
    <property type="term" value="F:peptidase activity"/>
    <property type="evidence" value="ECO:0007669"/>
    <property type="project" value="UniProtKB-KW"/>
</dbReference>
<evidence type="ECO:0000256" key="13">
    <source>
        <dbReference type="ARBA" id="ARBA00022884"/>
    </source>
</evidence>
<evidence type="ECO:0000256" key="14">
    <source>
        <dbReference type="ARBA" id="ARBA00022908"/>
    </source>
</evidence>
<dbReference type="InterPro" id="IPR001584">
    <property type="entry name" value="Integrase_cat-core"/>
</dbReference>
<dbReference type="PROSITE" id="PS50994">
    <property type="entry name" value="INTEGRASE"/>
    <property type="match status" value="1"/>
</dbReference>
<dbReference type="GO" id="GO:0003887">
    <property type="term" value="F:DNA-directed DNA polymerase activity"/>
    <property type="evidence" value="ECO:0007669"/>
    <property type="project" value="UniProtKB-KW"/>
</dbReference>
<dbReference type="GO" id="GO:0006310">
    <property type="term" value="P:DNA recombination"/>
    <property type="evidence" value="ECO:0007669"/>
    <property type="project" value="UniProtKB-KW"/>
</dbReference>
<feature type="domain" description="Integrase catalytic" evidence="21">
    <location>
        <begin position="183"/>
        <end position="349"/>
    </location>
</feature>
<evidence type="ECO:0000313" key="23">
    <source>
        <dbReference type="Proteomes" id="UP000765509"/>
    </source>
</evidence>
<evidence type="ECO:0000256" key="11">
    <source>
        <dbReference type="ARBA" id="ARBA00022840"/>
    </source>
</evidence>
<keyword evidence="9" id="KW-0255">Endonuclease</keyword>
<keyword evidence="14" id="KW-0229">DNA integration</keyword>
<dbReference type="GO" id="GO:0046872">
    <property type="term" value="F:metal ion binding"/>
    <property type="evidence" value="ECO:0007669"/>
    <property type="project" value="UniProtKB-KW"/>
</dbReference>
<keyword evidence="18" id="KW-0233">DNA recombination</keyword>
<keyword evidence="2" id="KW-0815">Transposition</keyword>
<evidence type="ECO:0000256" key="20">
    <source>
        <dbReference type="ARBA" id="ARBA00049244"/>
    </source>
</evidence>
<dbReference type="Proteomes" id="UP000765509">
    <property type="component" value="Unassembled WGS sequence"/>
</dbReference>
<comment type="catalytic activity">
    <reaction evidence="20">
        <text>DNA(n) + a 2'-deoxyribonucleoside 5'-triphosphate = DNA(n+1) + diphosphate</text>
        <dbReference type="Rhea" id="RHEA:22508"/>
        <dbReference type="Rhea" id="RHEA-COMP:17339"/>
        <dbReference type="Rhea" id="RHEA-COMP:17340"/>
        <dbReference type="ChEBI" id="CHEBI:33019"/>
        <dbReference type="ChEBI" id="CHEBI:61560"/>
        <dbReference type="ChEBI" id="CHEBI:173112"/>
        <dbReference type="EC" id="2.7.7.7"/>
    </reaction>
</comment>
<evidence type="ECO:0000256" key="8">
    <source>
        <dbReference type="ARBA" id="ARBA00022741"/>
    </source>
</evidence>
<comment type="caution">
    <text evidence="22">The sequence shown here is derived from an EMBL/GenBank/DDBJ whole genome shotgun (WGS) entry which is preliminary data.</text>
</comment>
<organism evidence="22 23">
    <name type="scientific">Austropuccinia psidii MF-1</name>
    <dbReference type="NCBI Taxonomy" id="1389203"/>
    <lineage>
        <taxon>Eukaryota</taxon>
        <taxon>Fungi</taxon>
        <taxon>Dikarya</taxon>
        <taxon>Basidiomycota</taxon>
        <taxon>Pucciniomycotina</taxon>
        <taxon>Pucciniomycetes</taxon>
        <taxon>Pucciniales</taxon>
        <taxon>Sphaerophragmiaceae</taxon>
        <taxon>Austropuccinia</taxon>
    </lineage>
</organism>
<dbReference type="OrthoDB" id="7691805at2759"/>
<keyword evidence="8" id="KW-0547">Nucleotide-binding</keyword>
<keyword evidence="5" id="KW-0548">Nucleotidyltransferase</keyword>
<evidence type="ECO:0000256" key="10">
    <source>
        <dbReference type="ARBA" id="ARBA00022801"/>
    </source>
</evidence>
<gene>
    <name evidence="22" type="ORF">O181_087109</name>
</gene>
<keyword evidence="23" id="KW-1185">Reference proteome</keyword>
<evidence type="ECO:0000256" key="18">
    <source>
        <dbReference type="ARBA" id="ARBA00023172"/>
    </source>
</evidence>
<evidence type="ECO:0000256" key="2">
    <source>
        <dbReference type="ARBA" id="ARBA00022578"/>
    </source>
</evidence>
<evidence type="ECO:0000256" key="3">
    <source>
        <dbReference type="ARBA" id="ARBA00022612"/>
    </source>
</evidence>
<evidence type="ECO:0000256" key="19">
    <source>
        <dbReference type="ARBA" id="ARBA00048173"/>
    </source>
</evidence>
<dbReference type="GO" id="GO:0005634">
    <property type="term" value="C:nucleus"/>
    <property type="evidence" value="ECO:0007669"/>
    <property type="project" value="UniProtKB-ARBA"/>
</dbReference>
<dbReference type="InterPro" id="IPR039537">
    <property type="entry name" value="Retrotran_Ty1/copia-like"/>
</dbReference>
<evidence type="ECO:0000256" key="5">
    <source>
        <dbReference type="ARBA" id="ARBA00022695"/>
    </source>
</evidence>
<keyword evidence="7" id="KW-0479">Metal-binding</keyword>
<keyword evidence="3" id="KW-1188">Viral release from host cell</keyword>
<dbReference type="InterPro" id="IPR012337">
    <property type="entry name" value="RNaseH-like_sf"/>
</dbReference>
<accession>A0A9Q3IP33</accession>
<dbReference type="GO" id="GO:0004519">
    <property type="term" value="F:endonuclease activity"/>
    <property type="evidence" value="ECO:0007669"/>
    <property type="project" value="UniProtKB-KW"/>
</dbReference>
<dbReference type="GO" id="GO:0003723">
    <property type="term" value="F:RNA binding"/>
    <property type="evidence" value="ECO:0007669"/>
    <property type="project" value="UniProtKB-KW"/>
</dbReference>
<evidence type="ECO:0000256" key="1">
    <source>
        <dbReference type="ARBA" id="ARBA00002180"/>
    </source>
</evidence>
<dbReference type="GO" id="GO:0015074">
    <property type="term" value="P:DNA integration"/>
    <property type="evidence" value="ECO:0007669"/>
    <property type="project" value="UniProtKB-KW"/>
</dbReference>
<dbReference type="SUPFAM" id="SSF53098">
    <property type="entry name" value="Ribonuclease H-like"/>
    <property type="match status" value="1"/>
</dbReference>
<evidence type="ECO:0000256" key="6">
    <source>
        <dbReference type="ARBA" id="ARBA00022722"/>
    </source>
</evidence>
<dbReference type="InterPro" id="IPR036397">
    <property type="entry name" value="RNaseH_sf"/>
</dbReference>
<protein>
    <recommendedName>
        <fullName evidence="21">Integrase catalytic domain-containing protein</fullName>
    </recommendedName>
</protein>
<dbReference type="AlphaFoldDB" id="A0A9Q3IP33"/>